<gene>
    <name evidence="1" type="ORF">COZ92_01130</name>
</gene>
<proteinExistence type="predicted"/>
<sequence length="96" mass="10834">MELDYSDDEHYSQYTPTEWATIKKIPKDTGKYLDPVPQDPKSGAYNWIDNSSGLTGCNDQDYCIYSELESEPGYFFGGSKKGTQKIDSEPTGCPCW</sequence>
<name>A0A2M7IK55_9BACT</name>
<reference evidence="2" key="1">
    <citation type="submission" date="2017-09" db="EMBL/GenBank/DDBJ databases">
        <title>Depth-based differentiation of microbial function through sediment-hosted aquifers and enrichment of novel symbionts in the deep terrestrial subsurface.</title>
        <authorList>
            <person name="Probst A.J."/>
            <person name="Ladd B."/>
            <person name="Jarett J.K."/>
            <person name="Geller-Mcgrath D.E."/>
            <person name="Sieber C.M.K."/>
            <person name="Emerson J.B."/>
            <person name="Anantharaman K."/>
            <person name="Thomas B.C."/>
            <person name="Malmstrom R."/>
            <person name="Stieglmeier M."/>
            <person name="Klingl A."/>
            <person name="Woyke T."/>
            <person name="Ryan C.M."/>
            <person name="Banfield J.F."/>
        </authorList>
    </citation>
    <scope>NUCLEOTIDE SEQUENCE [LARGE SCALE GENOMIC DNA]</scope>
</reference>
<evidence type="ECO:0000313" key="1">
    <source>
        <dbReference type="EMBL" id="PIW90291.1"/>
    </source>
</evidence>
<dbReference type="Proteomes" id="UP000229238">
    <property type="component" value="Unassembled WGS sequence"/>
</dbReference>
<protein>
    <submittedName>
        <fullName evidence="1">Uncharacterized protein</fullName>
    </submittedName>
</protein>
<dbReference type="AlphaFoldDB" id="A0A2M7IK55"/>
<comment type="caution">
    <text evidence="1">The sequence shown here is derived from an EMBL/GenBank/DDBJ whole genome shotgun (WGS) entry which is preliminary data.</text>
</comment>
<accession>A0A2M7IK55</accession>
<evidence type="ECO:0000313" key="2">
    <source>
        <dbReference type="Proteomes" id="UP000229238"/>
    </source>
</evidence>
<dbReference type="EMBL" id="PFHH01000022">
    <property type="protein sequence ID" value="PIW90291.1"/>
    <property type="molecule type" value="Genomic_DNA"/>
</dbReference>
<organism evidence="1 2">
    <name type="scientific">Candidatus Nealsonbacteria bacterium CG_4_8_14_3_um_filter_40_11</name>
    <dbReference type="NCBI Taxonomy" id="1974690"/>
    <lineage>
        <taxon>Bacteria</taxon>
        <taxon>Candidatus Nealsoniibacteriota</taxon>
    </lineage>
</organism>